<gene>
    <name evidence="9" type="ORF">KP509_13G055200</name>
</gene>
<dbReference type="InterPro" id="IPR038933">
    <property type="entry name" value="Ovate"/>
</dbReference>
<comment type="subcellular location">
    <subcellularLocation>
        <location evidence="1 6">Nucleus</location>
    </subcellularLocation>
</comment>
<dbReference type="GO" id="GO:0045892">
    <property type="term" value="P:negative regulation of DNA-templated transcription"/>
    <property type="evidence" value="ECO:0007669"/>
    <property type="project" value="UniProtKB-UniRule"/>
</dbReference>
<keyword evidence="3 6" id="KW-0805">Transcription regulation</keyword>
<accession>A0A8T2TIY5</accession>
<dbReference type="NCBIfam" id="TIGR01568">
    <property type="entry name" value="A_thal_3678"/>
    <property type="match status" value="1"/>
</dbReference>
<evidence type="ECO:0000313" key="9">
    <source>
        <dbReference type="EMBL" id="KAH7421395.1"/>
    </source>
</evidence>
<feature type="domain" description="OVATE" evidence="8">
    <location>
        <begin position="273"/>
        <end position="331"/>
    </location>
</feature>
<dbReference type="PANTHER" id="PTHR33057:SF70">
    <property type="entry name" value="TRANSCRIPTION REPRESSOR-RELATED"/>
    <property type="match status" value="1"/>
</dbReference>
<keyword evidence="4 6" id="KW-0804">Transcription</keyword>
<evidence type="ECO:0000256" key="4">
    <source>
        <dbReference type="ARBA" id="ARBA00023163"/>
    </source>
</evidence>
<comment type="caution">
    <text evidence="9">The sequence shown here is derived from an EMBL/GenBank/DDBJ whole genome shotgun (WGS) entry which is preliminary data.</text>
</comment>
<evidence type="ECO:0000313" key="10">
    <source>
        <dbReference type="Proteomes" id="UP000825935"/>
    </source>
</evidence>
<feature type="region of interest" description="Disordered" evidence="7">
    <location>
        <begin position="189"/>
        <end position="209"/>
    </location>
</feature>
<organism evidence="9 10">
    <name type="scientific">Ceratopteris richardii</name>
    <name type="common">Triangle waterfern</name>
    <dbReference type="NCBI Taxonomy" id="49495"/>
    <lineage>
        <taxon>Eukaryota</taxon>
        <taxon>Viridiplantae</taxon>
        <taxon>Streptophyta</taxon>
        <taxon>Embryophyta</taxon>
        <taxon>Tracheophyta</taxon>
        <taxon>Polypodiopsida</taxon>
        <taxon>Polypodiidae</taxon>
        <taxon>Polypodiales</taxon>
        <taxon>Pteridineae</taxon>
        <taxon>Pteridaceae</taxon>
        <taxon>Parkerioideae</taxon>
        <taxon>Ceratopteris</taxon>
    </lineage>
</organism>
<evidence type="ECO:0000256" key="5">
    <source>
        <dbReference type="ARBA" id="ARBA00023242"/>
    </source>
</evidence>
<reference evidence="9" key="1">
    <citation type="submission" date="2021-08" db="EMBL/GenBank/DDBJ databases">
        <title>WGS assembly of Ceratopteris richardii.</title>
        <authorList>
            <person name="Marchant D.B."/>
            <person name="Chen G."/>
            <person name="Jenkins J."/>
            <person name="Shu S."/>
            <person name="Leebens-Mack J."/>
            <person name="Grimwood J."/>
            <person name="Schmutz J."/>
            <person name="Soltis P."/>
            <person name="Soltis D."/>
            <person name="Chen Z.-H."/>
        </authorList>
    </citation>
    <scope>NUCLEOTIDE SEQUENCE</scope>
    <source>
        <strain evidence="9">Whitten #5841</strain>
        <tissue evidence="9">Leaf</tissue>
    </source>
</reference>
<feature type="region of interest" description="Disordered" evidence="7">
    <location>
        <begin position="51"/>
        <end position="74"/>
    </location>
</feature>
<dbReference type="GO" id="GO:0005634">
    <property type="term" value="C:nucleus"/>
    <property type="evidence" value="ECO:0007669"/>
    <property type="project" value="UniProtKB-SubCell"/>
</dbReference>
<dbReference type="Pfam" id="PF04844">
    <property type="entry name" value="Ovate"/>
    <property type="match status" value="1"/>
</dbReference>
<dbReference type="OrthoDB" id="1928390at2759"/>
<evidence type="ECO:0000256" key="3">
    <source>
        <dbReference type="ARBA" id="ARBA00023015"/>
    </source>
</evidence>
<dbReference type="PROSITE" id="PS51754">
    <property type="entry name" value="OVATE"/>
    <property type="match status" value="1"/>
</dbReference>
<keyword evidence="2 6" id="KW-0678">Repressor</keyword>
<evidence type="ECO:0000256" key="1">
    <source>
        <dbReference type="ARBA" id="ARBA00004123"/>
    </source>
</evidence>
<evidence type="ECO:0000256" key="2">
    <source>
        <dbReference type="ARBA" id="ARBA00022491"/>
    </source>
</evidence>
<name>A0A8T2TIY5_CERRI</name>
<keyword evidence="10" id="KW-1185">Reference proteome</keyword>
<protein>
    <recommendedName>
        <fullName evidence="6">Transcription repressor</fullName>
    </recommendedName>
    <alternativeName>
        <fullName evidence="6">Ovate family protein</fullName>
    </alternativeName>
</protein>
<comment type="function">
    <text evidence="6">Transcriptional repressor that regulates multiple aspects of plant growth and development.</text>
</comment>
<dbReference type="PANTHER" id="PTHR33057">
    <property type="entry name" value="TRANSCRIPTION REPRESSOR OFP7-RELATED"/>
    <property type="match status" value="1"/>
</dbReference>
<dbReference type="InterPro" id="IPR006458">
    <property type="entry name" value="Ovate_C"/>
</dbReference>
<dbReference type="Proteomes" id="UP000825935">
    <property type="component" value="Chromosome 13"/>
</dbReference>
<dbReference type="EMBL" id="CM035418">
    <property type="protein sequence ID" value="KAH7421395.1"/>
    <property type="molecule type" value="Genomic_DNA"/>
</dbReference>
<feature type="compositionally biased region" description="Low complexity" evidence="7">
    <location>
        <begin position="51"/>
        <end position="69"/>
    </location>
</feature>
<keyword evidence="5 6" id="KW-0539">Nucleus</keyword>
<evidence type="ECO:0000256" key="7">
    <source>
        <dbReference type="SAM" id="MobiDB-lite"/>
    </source>
</evidence>
<sequence>MGKVANPAAYARVLSLERANARAKACKHSECISDDTKAALHSYDISRRTVSMRTTVPSSSSSHTRSSGSNQEDCLSKTDIRGHLVRDMSFSDLKPLFSSISERIDRRLDLWEQDFSSVSSDSSNMDGSRAKLDGYTATLDNCASSELPDEVSACAEEVSTISSSTFSDTSSVNERVLSNELSMNLVKMEETSPPQHDRSEDGEHDERSNHCCKPCTYKRNSCAKEKGLQNLHAGDGFTYPLKLEETRTEVGFKTEEQDSTTILTELPLNSVAVEKVSINPEQDFRESMYEMMVEKGDVEEDMEELLNCYLMLNPAELHQTIRETFSRVWIDIIMTIR</sequence>
<evidence type="ECO:0000259" key="8">
    <source>
        <dbReference type="PROSITE" id="PS51754"/>
    </source>
</evidence>
<dbReference type="AlphaFoldDB" id="A0A8T2TIY5"/>
<proteinExistence type="predicted"/>
<evidence type="ECO:0000256" key="6">
    <source>
        <dbReference type="RuleBase" id="RU367028"/>
    </source>
</evidence>